<accession>A0AAF0IMR7</accession>
<dbReference type="EMBL" id="CP120631">
    <property type="protein sequence ID" value="WEW61962.1"/>
    <property type="molecule type" value="Genomic_DNA"/>
</dbReference>
<evidence type="ECO:0000313" key="1">
    <source>
        <dbReference type="EMBL" id="WEW61962.1"/>
    </source>
</evidence>
<dbReference type="AlphaFoldDB" id="A0AAF0IMR7"/>
<gene>
    <name evidence="1" type="ORF">PRK78_007462</name>
</gene>
<name>A0AAF0IMR7_9EURO</name>
<organism evidence="1 2">
    <name type="scientific">Emydomyces testavorans</name>
    <dbReference type="NCBI Taxonomy" id="2070801"/>
    <lineage>
        <taxon>Eukaryota</taxon>
        <taxon>Fungi</taxon>
        <taxon>Dikarya</taxon>
        <taxon>Ascomycota</taxon>
        <taxon>Pezizomycotina</taxon>
        <taxon>Eurotiomycetes</taxon>
        <taxon>Eurotiomycetidae</taxon>
        <taxon>Onygenales</taxon>
        <taxon>Nannizziopsiaceae</taxon>
        <taxon>Emydomyces</taxon>
    </lineage>
</organism>
<keyword evidence="2" id="KW-1185">Reference proteome</keyword>
<evidence type="ECO:0000313" key="2">
    <source>
        <dbReference type="Proteomes" id="UP001219355"/>
    </source>
</evidence>
<proteinExistence type="predicted"/>
<dbReference type="Gene3D" id="3.50.50.60">
    <property type="entry name" value="FAD/NAD(P)-binding domain"/>
    <property type="match status" value="1"/>
</dbReference>
<sequence length="151" mass="16988">MYDLRRKSIILKNKLHQRHNTASRLSHTLQLEFRVRLFKDTLPVFNRSLGTVGANQAIESSAPLVNELEKVVRISPEGPLPRNALTAALSRYSEQRQKRTREIMQRAGMVCRVQVCHGGPAAAILEELPTLTDGDWLFRGFMGIFGCTGSK</sequence>
<reference evidence="1" key="1">
    <citation type="submission" date="2023-03" db="EMBL/GenBank/DDBJ databases">
        <title>Emydomyces testavorans Genome Sequence.</title>
        <authorList>
            <person name="Hoyer L."/>
        </authorList>
    </citation>
    <scope>NUCLEOTIDE SEQUENCE</scope>
    <source>
        <strain evidence="1">16-2883</strain>
    </source>
</reference>
<dbReference type="Proteomes" id="UP001219355">
    <property type="component" value="Chromosome 5"/>
</dbReference>
<protein>
    <submittedName>
        <fullName evidence="1">Uncharacterized protein</fullName>
    </submittedName>
</protein>
<dbReference type="InterPro" id="IPR036188">
    <property type="entry name" value="FAD/NAD-bd_sf"/>
</dbReference>